<feature type="region of interest" description="Disordered" evidence="1">
    <location>
        <begin position="713"/>
        <end position="1169"/>
    </location>
</feature>
<dbReference type="STRING" id="69332.A0A388L3K6"/>
<name>A0A388L3K6_CHABU</name>
<feature type="compositionally biased region" description="Basic and acidic residues" evidence="1">
    <location>
        <begin position="841"/>
        <end position="859"/>
    </location>
</feature>
<sequence>MITGKQHNGGEPLTGGRSEKTIFVKKRKRSQRKMAHINATWGQSSFEVRSRSIGESKDGRGEKQDNANRTTSNGSSQEASAGGGKGQVCGWRRRHRRPRRLHLKVETRSSGPPTVGLAHGAGLPGCWKDGGNTQVCWTQAGDILPPSQGWCDDWFLNPATVWRQQTARAETWGRCLMPAAGLLGSWKHALETHPMPSQGWIGDRSLASGVSIPQKLFAKPATAGLGKWIAGHRLSIPRRDSPLQELVPFTQVHGAAEEPQGHPSCHPRNWSLLQSGSLPRQSLGVQLSMSERVNATSDKKTSSPAEKPTGDGSCSIWRPTAQRPAPQGLRLDGLLVPAPPCQGNEADIQQLCGAVRSAGGSVSPSTNRCKDHLLLGKGTAMDVEQAILLPPRTSAFRTVARKRRHSEVQQNSICRPIARRPVVKCPAQNLSSFNDELPLSKDEHDVRAHSAKRLVLDGSADSGRKGEAHPCRESHLEMQQQQAPLGLEHQEHQDHSDGMSPLQGGSNCRRGVWQMNPWSVGRVEFTVTPPWEQRPASSQTVVGDPLLQDEGAVSLRDALASHKVAIASHNDGRASDVQDNKIDANSAPSSGMSLQRCSPSPSPCRPVPVDLAGQAEATACEGLSIAEDEQRDVHRSNSYVCCSASGTDAYWNRVKDHRKDRAATWSSGMSDCGQVIGRGVSSKDDEVVACGTQEEKAVAERWRAQKGAVLDGGVGVCNNGESERVARGESAKEGGRRQELGEGRCIIEGEEGASRESVRDAGGGSDCRGMEEDTERRDTGPTSIEEVSGASERVARGESNNGDKKDDLRRGSSWGEGEQGANRESTHEAGGGSDCREMEEEAGRGLEEREKGANRESAHEAGVGMDCRETEEETGGSLEERERGSSRDSTHGAGGGSDCREMEEEAGRALEEREKGANRESAHEAGVGIDCRETEEETGRSLEERERGSNRDSIHGAGGSDCGEMEEEAGRGLEEREQGCSKDSAHEAGGGSDCREMEEETGRGDTGGNWSEGISTGGRKIGWNDGGDREQRPSTGITEDPGEGTNSGREMGEEVERTAEGHSTGEHDRLAKSDGEQDGGGGSSVTEMGQGAAGSDNGERQQAEPDNGQDRGERSHSEEQEGNTDSCRREADGGRDSGEVVEGSGRSATVDRQQAPGESSHREREQGGERLKELMVGGAGNSQSVVARVESDGRWKPTSAVSNKVVAAKGENAAEAAERDSLNSVEAILLVRVNQNIMMI</sequence>
<feature type="compositionally biased region" description="Basic and acidic residues" evidence="1">
    <location>
        <begin position="1050"/>
        <end position="1075"/>
    </location>
</feature>
<feature type="compositionally biased region" description="Basic and acidic residues" evidence="1">
    <location>
        <begin position="1159"/>
        <end position="1169"/>
    </location>
</feature>
<proteinExistence type="predicted"/>
<feature type="compositionally biased region" description="Basic and acidic residues" evidence="1">
    <location>
        <begin position="462"/>
        <end position="476"/>
    </location>
</feature>
<dbReference type="AlphaFoldDB" id="A0A388L3K6"/>
<keyword evidence="3" id="KW-1185">Reference proteome</keyword>
<evidence type="ECO:0000313" key="3">
    <source>
        <dbReference type="Proteomes" id="UP000265515"/>
    </source>
</evidence>
<feature type="compositionally biased region" description="Polar residues" evidence="1">
    <location>
        <begin position="67"/>
        <end position="79"/>
    </location>
</feature>
<evidence type="ECO:0000256" key="1">
    <source>
        <dbReference type="SAM" id="MobiDB-lite"/>
    </source>
</evidence>
<feature type="compositionally biased region" description="Basic and acidic residues" evidence="1">
    <location>
        <begin position="48"/>
        <end position="66"/>
    </location>
</feature>
<feature type="compositionally biased region" description="Basic and acidic residues" evidence="1">
    <location>
        <begin position="968"/>
        <end position="986"/>
    </location>
</feature>
<comment type="caution">
    <text evidence="2">The sequence shown here is derived from an EMBL/GenBank/DDBJ whole genome shotgun (WGS) entry which is preliminary data.</text>
</comment>
<feature type="compositionally biased region" description="Basic residues" evidence="1">
    <location>
        <begin position="91"/>
        <end position="102"/>
    </location>
</feature>
<feature type="compositionally biased region" description="Basic and acidic residues" evidence="1">
    <location>
        <begin position="768"/>
        <end position="779"/>
    </location>
</feature>
<feature type="compositionally biased region" description="Basic residues" evidence="1">
    <location>
        <begin position="23"/>
        <end position="35"/>
    </location>
</feature>
<feature type="compositionally biased region" description="Basic and acidic residues" evidence="1">
    <location>
        <begin position="1097"/>
        <end position="1119"/>
    </location>
</feature>
<dbReference type="Proteomes" id="UP000265515">
    <property type="component" value="Unassembled WGS sequence"/>
</dbReference>
<evidence type="ECO:0000313" key="2">
    <source>
        <dbReference type="EMBL" id="GBG76886.1"/>
    </source>
</evidence>
<feature type="compositionally biased region" description="Basic and acidic residues" evidence="1">
    <location>
        <begin position="793"/>
        <end position="810"/>
    </location>
</feature>
<reference evidence="2 3" key="1">
    <citation type="journal article" date="2018" name="Cell">
        <title>The Chara Genome: Secondary Complexity and Implications for Plant Terrestrialization.</title>
        <authorList>
            <person name="Nishiyama T."/>
            <person name="Sakayama H."/>
            <person name="Vries J.D."/>
            <person name="Buschmann H."/>
            <person name="Saint-Marcoux D."/>
            <person name="Ullrich K.K."/>
            <person name="Haas F.B."/>
            <person name="Vanderstraeten L."/>
            <person name="Becker D."/>
            <person name="Lang D."/>
            <person name="Vosolsobe S."/>
            <person name="Rombauts S."/>
            <person name="Wilhelmsson P.K.I."/>
            <person name="Janitza P."/>
            <person name="Kern R."/>
            <person name="Heyl A."/>
            <person name="Rumpler F."/>
            <person name="Villalobos L.I.A.C."/>
            <person name="Clay J.M."/>
            <person name="Skokan R."/>
            <person name="Toyoda A."/>
            <person name="Suzuki Y."/>
            <person name="Kagoshima H."/>
            <person name="Schijlen E."/>
            <person name="Tajeshwar N."/>
            <person name="Catarino B."/>
            <person name="Hetherington A.J."/>
            <person name="Saltykova A."/>
            <person name="Bonnot C."/>
            <person name="Breuninger H."/>
            <person name="Symeonidi A."/>
            <person name="Radhakrishnan G.V."/>
            <person name="Van Nieuwerburgh F."/>
            <person name="Deforce D."/>
            <person name="Chang C."/>
            <person name="Karol K.G."/>
            <person name="Hedrich R."/>
            <person name="Ulvskov P."/>
            <person name="Glockner G."/>
            <person name="Delwiche C.F."/>
            <person name="Petrasek J."/>
            <person name="Van de Peer Y."/>
            <person name="Friml J."/>
            <person name="Beilby M."/>
            <person name="Dolan L."/>
            <person name="Kohara Y."/>
            <person name="Sugano S."/>
            <person name="Fujiyama A."/>
            <person name="Delaux P.-M."/>
            <person name="Quint M."/>
            <person name="TheiBen G."/>
            <person name="Hagemann M."/>
            <person name="Harholt J."/>
            <person name="Dunand C."/>
            <person name="Zachgo S."/>
            <person name="Langdale J."/>
            <person name="Maumus F."/>
            <person name="Straeten D.V.D."/>
            <person name="Gould S.B."/>
            <person name="Rensing S.A."/>
        </authorList>
    </citation>
    <scope>NUCLEOTIDE SEQUENCE [LARGE SCALE GENOMIC DNA]</scope>
    <source>
        <strain evidence="2 3">S276</strain>
    </source>
</reference>
<feature type="region of interest" description="Disordered" evidence="1">
    <location>
        <begin position="452"/>
        <end position="508"/>
    </location>
</feature>
<dbReference type="Gramene" id="GBG76886">
    <property type="protein sequence ID" value="GBG76886"/>
    <property type="gene ID" value="CBR_g23100"/>
</dbReference>
<accession>A0A388L3K6</accession>
<gene>
    <name evidence="2" type="ORF">CBR_g23100</name>
</gene>
<organism evidence="2 3">
    <name type="scientific">Chara braunii</name>
    <name type="common">Braun's stonewort</name>
    <dbReference type="NCBI Taxonomy" id="69332"/>
    <lineage>
        <taxon>Eukaryota</taxon>
        <taxon>Viridiplantae</taxon>
        <taxon>Streptophyta</taxon>
        <taxon>Charophyceae</taxon>
        <taxon>Charales</taxon>
        <taxon>Characeae</taxon>
        <taxon>Chara</taxon>
    </lineage>
</organism>
<feature type="compositionally biased region" description="Basic and acidic residues" evidence="1">
    <location>
        <begin position="937"/>
        <end position="954"/>
    </location>
</feature>
<feature type="compositionally biased region" description="Basic and acidic residues" evidence="1">
    <location>
        <begin position="1126"/>
        <end position="1138"/>
    </location>
</feature>
<feature type="region of interest" description="Disordered" evidence="1">
    <location>
        <begin position="292"/>
        <end position="326"/>
    </location>
</feature>
<feature type="region of interest" description="Disordered" evidence="1">
    <location>
        <begin position="1"/>
        <end position="102"/>
    </location>
</feature>
<feature type="compositionally biased region" description="Basic and acidic residues" evidence="1">
    <location>
        <begin position="721"/>
        <end position="759"/>
    </location>
</feature>
<dbReference type="EMBL" id="BFEA01000255">
    <property type="protein sequence ID" value="GBG76886.1"/>
    <property type="molecule type" value="Genomic_DNA"/>
</dbReference>
<feature type="compositionally biased region" description="Basic and acidic residues" evidence="1">
    <location>
        <begin position="488"/>
        <end position="497"/>
    </location>
</feature>
<protein>
    <submittedName>
        <fullName evidence="2">Uncharacterized protein</fullName>
    </submittedName>
</protein>
<feature type="compositionally biased region" description="Basic and acidic residues" evidence="1">
    <location>
        <begin position="905"/>
        <end position="923"/>
    </location>
</feature>
<feature type="compositionally biased region" description="Basic and acidic residues" evidence="1">
    <location>
        <begin position="878"/>
        <end position="890"/>
    </location>
</feature>